<evidence type="ECO:0000313" key="3">
    <source>
        <dbReference type="Proteomes" id="UP000000763"/>
    </source>
</evidence>
<accession>Q8S663</accession>
<reference evidence="3" key="1">
    <citation type="journal article" date="2005" name="Nature">
        <title>The map-based sequence of the rice genome.</title>
        <authorList>
            <consortium name="International rice genome sequencing project (IRGSP)"/>
            <person name="Matsumoto T."/>
            <person name="Wu J."/>
            <person name="Kanamori H."/>
            <person name="Katayose Y."/>
            <person name="Fujisawa M."/>
            <person name="Namiki N."/>
            <person name="Mizuno H."/>
            <person name="Yamamoto K."/>
            <person name="Antonio B.A."/>
            <person name="Baba T."/>
            <person name="Sakata K."/>
            <person name="Nagamura Y."/>
            <person name="Aoki H."/>
            <person name="Arikawa K."/>
            <person name="Arita K."/>
            <person name="Bito T."/>
            <person name="Chiden Y."/>
            <person name="Fujitsuka N."/>
            <person name="Fukunaka R."/>
            <person name="Hamada M."/>
            <person name="Harada C."/>
            <person name="Hayashi A."/>
            <person name="Hijishita S."/>
            <person name="Honda M."/>
            <person name="Hosokawa S."/>
            <person name="Ichikawa Y."/>
            <person name="Idonuma A."/>
            <person name="Iijima M."/>
            <person name="Ikeda M."/>
            <person name="Ikeno M."/>
            <person name="Ito K."/>
            <person name="Ito S."/>
            <person name="Ito T."/>
            <person name="Ito Y."/>
            <person name="Ito Y."/>
            <person name="Iwabuchi A."/>
            <person name="Kamiya K."/>
            <person name="Karasawa W."/>
            <person name="Kurita K."/>
            <person name="Katagiri S."/>
            <person name="Kikuta A."/>
            <person name="Kobayashi H."/>
            <person name="Kobayashi N."/>
            <person name="Machita K."/>
            <person name="Maehara T."/>
            <person name="Masukawa M."/>
            <person name="Mizubayashi T."/>
            <person name="Mukai Y."/>
            <person name="Nagasaki H."/>
            <person name="Nagata Y."/>
            <person name="Naito S."/>
            <person name="Nakashima M."/>
            <person name="Nakama Y."/>
            <person name="Nakamichi Y."/>
            <person name="Nakamura M."/>
            <person name="Meguro A."/>
            <person name="Negishi M."/>
            <person name="Ohta I."/>
            <person name="Ohta T."/>
            <person name="Okamoto M."/>
            <person name="Ono N."/>
            <person name="Saji S."/>
            <person name="Sakaguchi M."/>
            <person name="Sakai K."/>
            <person name="Shibata M."/>
            <person name="Shimokawa T."/>
            <person name="Song J."/>
            <person name="Takazaki Y."/>
            <person name="Terasawa K."/>
            <person name="Tsugane M."/>
            <person name="Tsuji K."/>
            <person name="Ueda S."/>
            <person name="Waki K."/>
            <person name="Yamagata H."/>
            <person name="Yamamoto M."/>
            <person name="Yamamoto S."/>
            <person name="Yamane H."/>
            <person name="Yoshiki S."/>
            <person name="Yoshihara R."/>
            <person name="Yukawa K."/>
            <person name="Zhong H."/>
            <person name="Yano M."/>
            <person name="Yuan Q."/>
            <person name="Ouyang S."/>
            <person name="Liu J."/>
            <person name="Jones K.M."/>
            <person name="Gansberger K."/>
            <person name="Moffat K."/>
            <person name="Hill J."/>
            <person name="Bera J."/>
            <person name="Fadrosh D."/>
            <person name="Jin S."/>
            <person name="Johri S."/>
            <person name="Kim M."/>
            <person name="Overton L."/>
            <person name="Reardon M."/>
            <person name="Tsitrin T."/>
            <person name="Vuong H."/>
            <person name="Weaver B."/>
            <person name="Ciecko A."/>
            <person name="Tallon L."/>
            <person name="Jackson J."/>
            <person name="Pai G."/>
            <person name="Aken S.V."/>
            <person name="Utterback T."/>
            <person name="Reidmuller S."/>
            <person name="Feldblyum T."/>
            <person name="Hsiao J."/>
            <person name="Zismann V."/>
            <person name="Iobst S."/>
            <person name="de Vazeille A.R."/>
            <person name="Buell C.R."/>
            <person name="Ying K."/>
            <person name="Li Y."/>
            <person name="Lu T."/>
            <person name="Huang Y."/>
            <person name="Zhao Q."/>
            <person name="Feng Q."/>
            <person name="Zhang L."/>
            <person name="Zhu J."/>
            <person name="Weng Q."/>
            <person name="Mu J."/>
            <person name="Lu Y."/>
            <person name="Fan D."/>
            <person name="Liu Y."/>
            <person name="Guan J."/>
            <person name="Zhang Y."/>
            <person name="Yu S."/>
            <person name="Liu X."/>
            <person name="Zhang Y."/>
            <person name="Hong G."/>
            <person name="Han B."/>
            <person name="Choisne N."/>
            <person name="Demange N."/>
            <person name="Orjeda G."/>
            <person name="Samain S."/>
            <person name="Cattolico L."/>
            <person name="Pelletier E."/>
            <person name="Couloux A."/>
            <person name="Segurens B."/>
            <person name="Wincker P."/>
            <person name="D'Hont A."/>
            <person name="Scarpelli C."/>
            <person name="Weissenbach J."/>
            <person name="Salanoubat M."/>
            <person name="Quetier F."/>
            <person name="Yu Y."/>
            <person name="Kim H.R."/>
            <person name="Rambo T."/>
            <person name="Currie J."/>
            <person name="Collura K."/>
            <person name="Luo M."/>
            <person name="Yang T."/>
            <person name="Ammiraju J.S.S."/>
            <person name="Engler F."/>
            <person name="Soderlund C."/>
            <person name="Wing R.A."/>
            <person name="Palmer L.E."/>
            <person name="de la Bastide M."/>
            <person name="Spiegel L."/>
            <person name="Nascimento L."/>
            <person name="Zutavern T."/>
            <person name="O'Shaughnessy A."/>
            <person name="Dike S."/>
            <person name="Dedhia N."/>
            <person name="Preston R."/>
            <person name="Balija V."/>
            <person name="McCombie W.R."/>
            <person name="Chow T."/>
            <person name="Chen H."/>
            <person name="Chung M."/>
            <person name="Chen C."/>
            <person name="Shaw J."/>
            <person name="Wu H."/>
            <person name="Hsiao K."/>
            <person name="Chao Y."/>
            <person name="Chu M."/>
            <person name="Cheng C."/>
            <person name="Hour A."/>
            <person name="Lee P."/>
            <person name="Lin S."/>
            <person name="Lin Y."/>
            <person name="Liou J."/>
            <person name="Liu S."/>
            <person name="Hsing Y."/>
            <person name="Raghuvanshi S."/>
            <person name="Mohanty A."/>
            <person name="Bharti A.K."/>
            <person name="Gaur A."/>
            <person name="Gupta V."/>
            <person name="Kumar D."/>
            <person name="Ravi V."/>
            <person name="Vij S."/>
            <person name="Kapur A."/>
            <person name="Khurana P."/>
            <person name="Khurana P."/>
            <person name="Khurana J.P."/>
            <person name="Tyagi A.K."/>
            <person name="Gaikwad K."/>
            <person name="Singh A."/>
            <person name="Dalal V."/>
            <person name="Srivastava S."/>
            <person name="Dixit A."/>
            <person name="Pal A.K."/>
            <person name="Ghazi I.A."/>
            <person name="Yadav M."/>
            <person name="Pandit A."/>
            <person name="Bhargava A."/>
            <person name="Sureshbabu K."/>
            <person name="Batra K."/>
            <person name="Sharma T.R."/>
            <person name="Mohapatra T."/>
            <person name="Singh N.K."/>
            <person name="Messing J."/>
            <person name="Nelson A.B."/>
            <person name="Fuks G."/>
            <person name="Kavchok S."/>
            <person name="Keizer G."/>
            <person name="Linton E."/>
            <person name="Llaca V."/>
            <person name="Song R."/>
            <person name="Tanyolac B."/>
            <person name="Young S."/>
            <person name="Ho-Il K."/>
            <person name="Hahn J.H."/>
            <person name="Sangsakoo G."/>
            <person name="Vanavichit A."/>
            <person name="de Mattos Luiz.A.T."/>
            <person name="Zimmer P.D."/>
            <person name="Malone G."/>
            <person name="Dellagostin O."/>
            <person name="de Oliveira A.C."/>
            <person name="Bevan M."/>
            <person name="Bancroft I."/>
            <person name="Minx P."/>
            <person name="Cordum H."/>
            <person name="Wilson R."/>
            <person name="Cheng Z."/>
            <person name="Jin W."/>
            <person name="Jiang J."/>
            <person name="Leong S.A."/>
            <person name="Iwama H."/>
            <person name="Gojobori T."/>
            <person name="Itoh T."/>
            <person name="Niimura Y."/>
            <person name="Fujii Y."/>
            <person name="Habara T."/>
            <person name="Sakai H."/>
            <person name="Sato Y."/>
            <person name="Wilson G."/>
            <person name="Kumar K."/>
            <person name="McCouch S."/>
            <person name="Juretic N."/>
            <person name="Hoen D."/>
            <person name="Wright S."/>
            <person name="Bruskiewich R."/>
            <person name="Bureau T."/>
            <person name="Miyao A."/>
            <person name="Hirochika H."/>
            <person name="Nishikawa T."/>
            <person name="Kadowaki K."/>
            <person name="Sugiura M."/>
            <person name="Burr B."/>
            <person name="Sasaki T."/>
        </authorList>
    </citation>
    <scope>NUCLEOTIDE SEQUENCE [LARGE SCALE GENOMIC DNA]</scope>
    <source>
        <strain evidence="3">cv. Nipponbare</strain>
    </source>
</reference>
<protein>
    <submittedName>
        <fullName evidence="2">Uncharacterized protein</fullName>
    </submittedName>
</protein>
<feature type="region of interest" description="Disordered" evidence="1">
    <location>
        <begin position="1"/>
        <end position="37"/>
    </location>
</feature>
<name>Q8S663_ORYSJ</name>
<evidence type="ECO:0000256" key="1">
    <source>
        <dbReference type="SAM" id="MobiDB-lite"/>
    </source>
</evidence>
<gene>
    <name evidence="2" type="primary">OSJNBa0004A10.3</name>
</gene>
<reference evidence="3" key="2">
    <citation type="journal article" date="2008" name="Nucleic Acids Res.">
        <title>The rice annotation project database (RAP-DB): 2008 update.</title>
        <authorList>
            <consortium name="The rice annotation project (RAP)"/>
        </authorList>
    </citation>
    <scope>GENOME REANNOTATION</scope>
    <source>
        <strain evidence="3">cv. Nipponbare</strain>
    </source>
</reference>
<evidence type="ECO:0000313" key="2">
    <source>
        <dbReference type="EMBL" id="AAM01099.1"/>
    </source>
</evidence>
<feature type="region of interest" description="Disordered" evidence="1">
    <location>
        <begin position="51"/>
        <end position="121"/>
    </location>
</feature>
<sequence>MWSGDTDLTAPRRIRTPAAGSRQPERVVDSDGGSGGSVTVEVVRSVTAMEAVGNGGGGGGRGDKMETATAANGGPAAGEGGEGVGHGDSTGTGTRRRRCEGEAVAGVESVGREGGETGGGG</sequence>
<dbReference type="AlphaFoldDB" id="Q8S663"/>
<feature type="compositionally biased region" description="Gly residues" evidence="1">
    <location>
        <begin position="75"/>
        <end position="90"/>
    </location>
</feature>
<dbReference type="Proteomes" id="UP000000763">
    <property type="component" value="Chromosome 10"/>
</dbReference>
<dbReference type="EMBL" id="AC098682">
    <property type="protein sequence ID" value="AAM01099.1"/>
    <property type="molecule type" value="Genomic_DNA"/>
</dbReference>
<organism evidence="2 3">
    <name type="scientific">Oryza sativa subsp. japonica</name>
    <name type="common">Rice</name>
    <dbReference type="NCBI Taxonomy" id="39947"/>
    <lineage>
        <taxon>Eukaryota</taxon>
        <taxon>Viridiplantae</taxon>
        <taxon>Streptophyta</taxon>
        <taxon>Embryophyta</taxon>
        <taxon>Tracheophyta</taxon>
        <taxon>Spermatophyta</taxon>
        <taxon>Magnoliopsida</taxon>
        <taxon>Liliopsida</taxon>
        <taxon>Poales</taxon>
        <taxon>Poaceae</taxon>
        <taxon>BOP clade</taxon>
        <taxon>Oryzoideae</taxon>
        <taxon>Oryzeae</taxon>
        <taxon>Oryzinae</taxon>
        <taxon>Oryza</taxon>
        <taxon>Oryza sativa</taxon>
    </lineage>
</organism>
<proteinExistence type="predicted"/>